<proteinExistence type="predicted"/>
<keyword evidence="2" id="KW-1185">Reference proteome</keyword>
<dbReference type="PANTHER" id="PTHR33144:SF48">
    <property type="entry name" value="PLANT TRANSPOSASE (PTTA_EN_SPM FAMILY)"/>
    <property type="match status" value="1"/>
</dbReference>
<organism evidence="2 3">
    <name type="scientific">Camelina sativa</name>
    <name type="common">False flax</name>
    <name type="synonym">Myagrum sativum</name>
    <dbReference type="NCBI Taxonomy" id="90675"/>
    <lineage>
        <taxon>Eukaryota</taxon>
        <taxon>Viridiplantae</taxon>
        <taxon>Streptophyta</taxon>
        <taxon>Embryophyta</taxon>
        <taxon>Tracheophyta</taxon>
        <taxon>Spermatophyta</taxon>
        <taxon>Magnoliopsida</taxon>
        <taxon>eudicotyledons</taxon>
        <taxon>Gunneridae</taxon>
        <taxon>Pentapetalae</taxon>
        <taxon>rosids</taxon>
        <taxon>malvids</taxon>
        <taxon>Brassicales</taxon>
        <taxon>Brassicaceae</taxon>
        <taxon>Camelineae</taxon>
        <taxon>Camelina</taxon>
    </lineage>
</organism>
<dbReference type="Proteomes" id="UP000694864">
    <property type="component" value="Chromosome 11"/>
</dbReference>
<dbReference type="Pfam" id="PF03004">
    <property type="entry name" value="Transposase_24"/>
    <property type="match status" value="1"/>
</dbReference>
<evidence type="ECO:0000256" key="1">
    <source>
        <dbReference type="SAM" id="MobiDB-lite"/>
    </source>
</evidence>
<reference evidence="2" key="1">
    <citation type="journal article" date="2014" name="Nat. Commun.">
        <title>The emerging biofuel crop Camelina sativa retains a highly undifferentiated hexaploid genome structure.</title>
        <authorList>
            <person name="Kagale S."/>
            <person name="Koh C."/>
            <person name="Nixon J."/>
            <person name="Bollina V."/>
            <person name="Clarke W.E."/>
            <person name="Tuteja R."/>
            <person name="Spillane C."/>
            <person name="Robinson S.J."/>
            <person name="Links M.G."/>
            <person name="Clarke C."/>
            <person name="Higgins E.E."/>
            <person name="Huebert T."/>
            <person name="Sharpe A.G."/>
            <person name="Parkin I.A."/>
        </authorList>
    </citation>
    <scope>NUCLEOTIDE SEQUENCE [LARGE SCALE GENOMIC DNA]</scope>
    <source>
        <strain evidence="2">cv. DH55</strain>
    </source>
</reference>
<evidence type="ECO:0000313" key="2">
    <source>
        <dbReference type="Proteomes" id="UP000694864"/>
    </source>
</evidence>
<evidence type="ECO:0000313" key="3">
    <source>
        <dbReference type="RefSeq" id="XP_010441555.1"/>
    </source>
</evidence>
<accession>A0ABM0UIA4</accession>
<dbReference type="PANTHER" id="PTHR33144">
    <property type="entry name" value="OS10G0409366 PROTEIN-RELATED"/>
    <property type="match status" value="1"/>
</dbReference>
<protein>
    <submittedName>
        <fullName evidence="3">Uncharacterized protein LOC104724705</fullName>
    </submittedName>
</protein>
<dbReference type="RefSeq" id="XP_010441555.1">
    <property type="nucleotide sequence ID" value="XM_010443253.2"/>
</dbReference>
<reference evidence="3" key="2">
    <citation type="submission" date="2025-08" db="UniProtKB">
        <authorList>
            <consortium name="RefSeq"/>
        </authorList>
    </citation>
    <scope>IDENTIFICATION</scope>
    <source>
        <tissue evidence="3">Leaf</tissue>
    </source>
</reference>
<dbReference type="GeneID" id="104724705"/>
<feature type="region of interest" description="Disordered" evidence="1">
    <location>
        <begin position="1"/>
        <end position="22"/>
    </location>
</feature>
<name>A0ABM0UIA4_CAMSA</name>
<dbReference type="InterPro" id="IPR004252">
    <property type="entry name" value="Probable_transposase_24"/>
</dbReference>
<sequence length="393" mass="44674">MDFVDSETQPPDDLPQLETDYNMPPPLAPECKSYKWKIEVIDTDGNIEGKLITSGDVWKLQDNQVIVHFDVDTSQPIGDSGGLLGSWLGQLSTYVRLLPIDYADWRLVSSNIKEKAWELVQSKFKFDDPMRRKAYVMSALGSRCKDVKLRLWKEHKKSNLIETLRNRPEKIPENQWSHFVHKRFTEKWKKMQERNTRSQKNNTMPHLCGRKSFSRKRNEIKVKIGKTPCRAEFFIETRKKPDGTFVSEEAKIRAEALTTLMEQNPQVPSNVTARLDDEYAQVFGPESSGRVRCVGRGPTPSKLVRHSTAATTQEIENSETVTQLRTQLKVLADQVKAMSTFVGQILGNSTGEQATAWAVNFATAFANIPNPAFVNIPNPPNPRELDDGANDKR</sequence>
<gene>
    <name evidence="3" type="primary">LOC104724705</name>
</gene>